<evidence type="ECO:0000256" key="1">
    <source>
        <dbReference type="SAM" id="SignalP"/>
    </source>
</evidence>
<comment type="caution">
    <text evidence="2">The sequence shown here is derived from an EMBL/GenBank/DDBJ whole genome shotgun (WGS) entry which is preliminary data.</text>
</comment>
<proteinExistence type="predicted"/>
<dbReference type="OrthoDB" id="8083615at2"/>
<name>A0A1E5XTQ7_9HYPH</name>
<evidence type="ECO:0000313" key="3">
    <source>
        <dbReference type="Proteomes" id="UP000095463"/>
    </source>
</evidence>
<evidence type="ECO:0008006" key="4">
    <source>
        <dbReference type="Google" id="ProtNLM"/>
    </source>
</evidence>
<organism evidence="2 3">
    <name type="scientific">Devosia insulae DS-56</name>
    <dbReference type="NCBI Taxonomy" id="1116389"/>
    <lineage>
        <taxon>Bacteria</taxon>
        <taxon>Pseudomonadati</taxon>
        <taxon>Pseudomonadota</taxon>
        <taxon>Alphaproteobacteria</taxon>
        <taxon>Hyphomicrobiales</taxon>
        <taxon>Devosiaceae</taxon>
        <taxon>Devosia</taxon>
    </lineage>
</organism>
<reference evidence="2 3" key="1">
    <citation type="journal article" date="2015" name="Genome Announc.">
        <title>Genome Assemblies of Three Soil-Associated Devosia species: D. insulae, D. limi, and D. soli.</title>
        <authorList>
            <person name="Hassan Y.I."/>
            <person name="Lepp D."/>
            <person name="Zhou T."/>
        </authorList>
    </citation>
    <scope>NUCLEOTIDE SEQUENCE [LARGE SCALE GENOMIC DNA]</scope>
    <source>
        <strain evidence="2 3">DS-56</strain>
    </source>
</reference>
<evidence type="ECO:0000313" key="2">
    <source>
        <dbReference type="EMBL" id="OEO31961.1"/>
    </source>
</evidence>
<gene>
    <name evidence="2" type="ORF">VW23_013745</name>
</gene>
<dbReference type="AlphaFoldDB" id="A0A1E5XTQ7"/>
<keyword evidence="1" id="KW-0732">Signal</keyword>
<dbReference type="EMBL" id="LAJE02000107">
    <property type="protein sequence ID" value="OEO31961.1"/>
    <property type="molecule type" value="Genomic_DNA"/>
</dbReference>
<protein>
    <recommendedName>
        <fullName evidence="4">DUF3828 domain-containing protein</fullName>
    </recommendedName>
</protein>
<dbReference type="RefSeq" id="WP_069908860.1">
    <property type="nucleotide sequence ID" value="NZ_LAJE02000107.1"/>
</dbReference>
<feature type="chain" id="PRO_5009190512" description="DUF3828 domain-containing protein" evidence="1">
    <location>
        <begin position="20"/>
        <end position="164"/>
    </location>
</feature>
<feature type="signal peptide" evidence="1">
    <location>
        <begin position="1"/>
        <end position="19"/>
    </location>
</feature>
<accession>A0A1E5XTQ7</accession>
<sequence length="164" mass="17606">MHRFVIAAALCLVATPSFAQMVSISPEQIGEIFCISRLGNDMAPVGGLLTVELTAAIAEAEAKNAAIQQTHPDEKPPLGDGIPWQAFPDYAAECKVGAVTLEADRAVVDIAYGFPDYPDANFTDHLQLILVAQPDLPEPLWRIENLAYATEGDLRSVLVSAFAN</sequence>
<dbReference type="Proteomes" id="UP000095463">
    <property type="component" value="Unassembled WGS sequence"/>
</dbReference>
<keyword evidence="3" id="KW-1185">Reference proteome</keyword>